<organism evidence="2 3">
    <name type="scientific">Halomonas organivorans</name>
    <dbReference type="NCBI Taxonomy" id="257772"/>
    <lineage>
        <taxon>Bacteria</taxon>
        <taxon>Pseudomonadati</taxon>
        <taxon>Pseudomonadota</taxon>
        <taxon>Gammaproteobacteria</taxon>
        <taxon>Oceanospirillales</taxon>
        <taxon>Halomonadaceae</taxon>
        <taxon>Halomonas</taxon>
    </lineage>
</organism>
<dbReference type="AlphaFoldDB" id="A0A7W5G3W1"/>
<name>A0A7W5G3W1_9GAMM</name>
<keyword evidence="1" id="KW-0812">Transmembrane</keyword>
<comment type="caution">
    <text evidence="2">The sequence shown here is derived from an EMBL/GenBank/DDBJ whole genome shotgun (WGS) entry which is preliminary data.</text>
</comment>
<protein>
    <recommendedName>
        <fullName evidence="4">Transmembrane protein</fullName>
    </recommendedName>
</protein>
<feature type="transmembrane region" description="Helical" evidence="1">
    <location>
        <begin position="12"/>
        <end position="30"/>
    </location>
</feature>
<accession>A0A7W5G3W1</accession>
<keyword evidence="3" id="KW-1185">Reference proteome</keyword>
<gene>
    <name evidence="2" type="ORF">FHR96_000335</name>
</gene>
<evidence type="ECO:0008006" key="4">
    <source>
        <dbReference type="Google" id="ProtNLM"/>
    </source>
</evidence>
<proteinExistence type="predicted"/>
<evidence type="ECO:0000256" key="1">
    <source>
        <dbReference type="SAM" id="Phobius"/>
    </source>
</evidence>
<sequence>MRHPTAQRLLPVGLTLLILPPLGLMGAYFLELGDVRDCQLIQQGHWDYLAGVCRDTPQPFEPWIDRRPWLVNGGLLLSLAGLVMCLVGRCVRRR</sequence>
<keyword evidence="1" id="KW-0472">Membrane</keyword>
<feature type="transmembrane region" description="Helical" evidence="1">
    <location>
        <begin position="69"/>
        <end position="91"/>
    </location>
</feature>
<dbReference type="EMBL" id="JACHXM010000001">
    <property type="protein sequence ID" value="MBB3139489.1"/>
    <property type="molecule type" value="Genomic_DNA"/>
</dbReference>
<dbReference type="Proteomes" id="UP000525987">
    <property type="component" value="Unassembled WGS sequence"/>
</dbReference>
<dbReference type="RefSeq" id="WP_343066308.1">
    <property type="nucleotide sequence ID" value="NZ_JACHXM010000001.1"/>
</dbReference>
<reference evidence="2 3" key="1">
    <citation type="submission" date="2020-08" db="EMBL/GenBank/DDBJ databases">
        <title>Genomic Encyclopedia of Type Strains, Phase III (KMG-III): the genomes of soil and plant-associated and newly described type strains.</title>
        <authorList>
            <person name="Whitman W."/>
        </authorList>
    </citation>
    <scope>NUCLEOTIDE SEQUENCE [LARGE SCALE GENOMIC DNA]</scope>
    <source>
        <strain evidence="2 3">CECT 5995</strain>
    </source>
</reference>
<keyword evidence="1" id="KW-1133">Transmembrane helix</keyword>
<evidence type="ECO:0000313" key="3">
    <source>
        <dbReference type="Proteomes" id="UP000525987"/>
    </source>
</evidence>
<evidence type="ECO:0000313" key="2">
    <source>
        <dbReference type="EMBL" id="MBB3139489.1"/>
    </source>
</evidence>